<reference evidence="6" key="1">
    <citation type="journal article" date="2014" name="PLoS ONE">
        <title>Identification of SFBB-Containing Canonical and Noncanonical SCF Complexes in Pollen of Apple (Malus ? domestica).</title>
        <authorList>
            <person name="Minamikawa M.F."/>
            <person name="Koyano R."/>
            <person name="Kikuchi S."/>
            <person name="Koba T."/>
            <person name="Sassa H."/>
        </authorList>
    </citation>
    <scope>NUCLEOTIDE SEQUENCE</scope>
</reference>
<dbReference type="SUPFAM" id="SSF46785">
    <property type="entry name" value="Winged helix' DNA-binding domain"/>
    <property type="match status" value="1"/>
</dbReference>
<evidence type="ECO:0000256" key="4">
    <source>
        <dbReference type="RuleBase" id="RU003829"/>
    </source>
</evidence>
<dbReference type="SMART" id="SM00182">
    <property type="entry name" value="CULLIN"/>
    <property type="match status" value="1"/>
</dbReference>
<evidence type="ECO:0000259" key="5">
    <source>
        <dbReference type="PROSITE" id="PS50069"/>
    </source>
</evidence>
<proteinExistence type="evidence at transcript level"/>
<sequence length="705" mass="82081">MSVDSGSQFRPLIELDQGWEYISSMFAKLKRILEGLPEPQFSSVEYMTLYTTVYNMCTQKPPHNYSQQLYDKYRAALEDYVTTTVLPSVNEKHGELMLQELVKRWTNYKIMIRWLSNCFNFLDRFFIPRRSLPSLNDVGITCFRDSVYRKVQVNARVTVIGLIDSERVGEQIDRALVKNVIDLFVGIGMGRMDAYEEDFEAHMLRHAGEYYSRKAASWLLEDFCPDFLVKAEECLRRERDRVSHYLHSSSELKLVEKVQHELFEPLAEILKQKVSFEVKSLVQQAEYTASNETSDRSSGMLEQVLVTNIIELHDKHMAYFNDCSIKNHVFHKALREAFDVFCNKAVSGYSSAQLLATFCENILKKGGSQKLSDEAIEVMLDKVVKFLTYISDKDLFAEFYRKKLARRLLFDPSADKEHEKSILTKMKQQCGGQFTSKMEGMVTDLTLARENQTSFEEYLCNSPNVDPGIDFTITVLTTGFWPSYKTCDLSLPAEMVKCVEVFKGFYERKTKCRKITWIYSLGTCNIIGKFELKEIELVVSTYQGALLLLFNSMDRLSYSEILSKLNLTHEAAIRVLHSLSCAKYKILIKEPDTKTISPNDSFEFNYKFTDRMRRIKIPLPPVEERKEVIQDVEKERRYAIDAAIVRIMKSRKVLEHQQLVTECVEQLRHKFKPDIRAIKKQIEGLIIRDYLERDKEDRNLFKYLA</sequence>
<comment type="similarity">
    <text evidence="1 3 4">Belongs to the cullin family.</text>
</comment>
<dbReference type="FunFam" id="1.20.1310.10:FF:000001">
    <property type="entry name" value="Cullin 3"/>
    <property type="match status" value="1"/>
</dbReference>
<dbReference type="EMBL" id="AB898685">
    <property type="protein sequence ID" value="BAO95642.1"/>
    <property type="molecule type" value="mRNA"/>
</dbReference>
<dbReference type="FunFam" id="1.20.1310.10:FF:000013">
    <property type="entry name" value="Cullin-1 like"/>
    <property type="match status" value="1"/>
</dbReference>
<dbReference type="FunFam" id="1.20.1310.10:FF:000021">
    <property type="entry name" value="Cullin-1, putative"/>
    <property type="match status" value="1"/>
</dbReference>
<dbReference type="FunFam" id="1.10.10.10:FF:000503">
    <property type="entry name" value="Cullin-1"/>
    <property type="match status" value="1"/>
</dbReference>
<dbReference type="GO" id="GO:0006511">
    <property type="term" value="P:ubiquitin-dependent protein catabolic process"/>
    <property type="evidence" value="ECO:0007669"/>
    <property type="project" value="InterPro"/>
</dbReference>
<dbReference type="Pfam" id="PF00888">
    <property type="entry name" value="Cullin"/>
    <property type="match status" value="1"/>
</dbReference>
<dbReference type="Gene3D" id="1.20.1310.10">
    <property type="entry name" value="Cullin Repeats"/>
    <property type="match status" value="3"/>
</dbReference>
<dbReference type="InterPro" id="IPR001373">
    <property type="entry name" value="Cullin_N"/>
</dbReference>
<dbReference type="InterPro" id="IPR059120">
    <property type="entry name" value="Cullin-like_AB"/>
</dbReference>
<dbReference type="GeneID" id="103437128"/>
<accession>A0A060PMD9</accession>
<dbReference type="InterPro" id="IPR045093">
    <property type="entry name" value="Cullin"/>
</dbReference>
<dbReference type="SMART" id="SM00884">
    <property type="entry name" value="Cullin_Nedd8"/>
    <property type="match status" value="1"/>
</dbReference>
<name>A0A060PMD9_MALDO</name>
<gene>
    <name evidence="6" type="primary">MdCUL1B</name>
</gene>
<dbReference type="OrthoDB" id="27073at2759"/>
<keyword evidence="2" id="KW-1017">Isopeptide bond</keyword>
<dbReference type="InterPro" id="IPR019559">
    <property type="entry name" value="Cullin_neddylation_domain"/>
</dbReference>
<evidence type="ECO:0000256" key="2">
    <source>
        <dbReference type="ARBA" id="ARBA00022499"/>
    </source>
</evidence>
<dbReference type="InterPro" id="IPR016158">
    <property type="entry name" value="Cullin_homology"/>
</dbReference>
<dbReference type="InterPro" id="IPR036388">
    <property type="entry name" value="WH-like_DNA-bd_sf"/>
</dbReference>
<dbReference type="Pfam" id="PF10557">
    <property type="entry name" value="Cullin_Nedd8"/>
    <property type="match status" value="1"/>
</dbReference>
<dbReference type="KEGG" id="mdm:103437128"/>
<evidence type="ECO:0000313" key="6">
    <source>
        <dbReference type="EMBL" id="BAO95642.1"/>
    </source>
</evidence>
<dbReference type="InterPro" id="IPR036390">
    <property type="entry name" value="WH_DNA-bd_sf"/>
</dbReference>
<dbReference type="GO" id="GO:0031625">
    <property type="term" value="F:ubiquitin protein ligase binding"/>
    <property type="evidence" value="ECO:0007669"/>
    <property type="project" value="InterPro"/>
</dbReference>
<dbReference type="SUPFAM" id="SSF75632">
    <property type="entry name" value="Cullin homology domain"/>
    <property type="match status" value="1"/>
</dbReference>
<dbReference type="RefSeq" id="NP_001315876.1">
    <property type="nucleotide sequence ID" value="NM_001328947.1"/>
</dbReference>
<dbReference type="InterPro" id="IPR016159">
    <property type="entry name" value="Cullin_repeat-like_dom_sf"/>
</dbReference>
<dbReference type="Pfam" id="PF26557">
    <property type="entry name" value="Cullin_AB"/>
    <property type="match status" value="1"/>
</dbReference>
<dbReference type="PANTHER" id="PTHR11932">
    <property type="entry name" value="CULLIN"/>
    <property type="match status" value="1"/>
</dbReference>
<dbReference type="PROSITE" id="PS50069">
    <property type="entry name" value="CULLIN_2"/>
    <property type="match status" value="1"/>
</dbReference>
<protein>
    <submittedName>
        <fullName evidence="6">Cullin 1-like protein B</fullName>
    </submittedName>
</protein>
<dbReference type="SMR" id="A0A060PMD9"/>
<feature type="domain" description="Cullin family profile" evidence="5">
    <location>
        <begin position="350"/>
        <end position="580"/>
    </location>
</feature>
<dbReference type="SUPFAM" id="SSF74788">
    <property type="entry name" value="Cullin repeat-like"/>
    <property type="match status" value="1"/>
</dbReference>
<dbReference type="Gene3D" id="3.30.230.130">
    <property type="entry name" value="Cullin, Chain C, Domain 2"/>
    <property type="match status" value="1"/>
</dbReference>
<dbReference type="AlphaFoldDB" id="A0A060PMD9"/>
<dbReference type="Gramene" id="mRNA:MD06G0044600">
    <property type="protein sequence ID" value="mRNA:MD06G0044600"/>
    <property type="gene ID" value="MD06G0044600"/>
</dbReference>
<dbReference type="Gene3D" id="1.10.10.10">
    <property type="entry name" value="Winged helix-like DNA-binding domain superfamily/Winged helix DNA-binding domain"/>
    <property type="match status" value="1"/>
</dbReference>
<evidence type="ECO:0000256" key="3">
    <source>
        <dbReference type="PROSITE-ProRule" id="PRU00330"/>
    </source>
</evidence>
<evidence type="ECO:0000256" key="1">
    <source>
        <dbReference type="ARBA" id="ARBA00006019"/>
    </source>
</evidence>
<organism evidence="6">
    <name type="scientific">Malus domestica</name>
    <name type="common">Apple</name>
    <name type="synonym">Pyrus malus</name>
    <dbReference type="NCBI Taxonomy" id="3750"/>
    <lineage>
        <taxon>Eukaryota</taxon>
        <taxon>Viridiplantae</taxon>
        <taxon>Streptophyta</taxon>
        <taxon>Embryophyta</taxon>
        <taxon>Tracheophyta</taxon>
        <taxon>Spermatophyta</taxon>
        <taxon>Magnoliopsida</taxon>
        <taxon>eudicotyledons</taxon>
        <taxon>Gunneridae</taxon>
        <taxon>Pentapetalae</taxon>
        <taxon>rosids</taxon>
        <taxon>fabids</taxon>
        <taxon>Rosales</taxon>
        <taxon>Rosaceae</taxon>
        <taxon>Amygdaloideae</taxon>
        <taxon>Maleae</taxon>
        <taxon>Malus</taxon>
    </lineage>
</organism>
<dbReference type="InterPro" id="IPR036317">
    <property type="entry name" value="Cullin_homology_sf"/>
</dbReference>